<dbReference type="PANTHER" id="PTHR22617">
    <property type="entry name" value="CHEMOTAXIS SENSOR HISTIDINE KINASE-RELATED"/>
    <property type="match status" value="1"/>
</dbReference>
<dbReference type="GO" id="GO:0007165">
    <property type="term" value="P:signal transduction"/>
    <property type="evidence" value="ECO:0007669"/>
    <property type="project" value="InterPro"/>
</dbReference>
<protein>
    <submittedName>
        <fullName evidence="2">Purine-binding chemotaxis protein CheW</fullName>
    </submittedName>
</protein>
<feature type="domain" description="CheW-like" evidence="1">
    <location>
        <begin position="30"/>
        <end position="168"/>
    </location>
</feature>
<evidence type="ECO:0000313" key="2">
    <source>
        <dbReference type="EMBL" id="SMF31695.1"/>
    </source>
</evidence>
<dbReference type="Gene3D" id="2.40.50.180">
    <property type="entry name" value="CheA-289, Domain 4"/>
    <property type="match status" value="1"/>
</dbReference>
<organism evidence="2 3">
    <name type="scientific">Pseudogulbenkiania subflava DSM 22618</name>
    <dbReference type="NCBI Taxonomy" id="1123014"/>
    <lineage>
        <taxon>Bacteria</taxon>
        <taxon>Pseudomonadati</taxon>
        <taxon>Pseudomonadota</taxon>
        <taxon>Betaproteobacteria</taxon>
        <taxon>Neisseriales</taxon>
        <taxon>Chromobacteriaceae</taxon>
        <taxon>Pseudogulbenkiania</taxon>
    </lineage>
</organism>
<dbReference type="SMART" id="SM00260">
    <property type="entry name" value="CheW"/>
    <property type="match status" value="1"/>
</dbReference>
<keyword evidence="3" id="KW-1185">Reference proteome</keyword>
<reference evidence="3" key="1">
    <citation type="submission" date="2017-04" db="EMBL/GenBank/DDBJ databases">
        <authorList>
            <person name="Varghese N."/>
            <person name="Submissions S."/>
        </authorList>
    </citation>
    <scope>NUCLEOTIDE SEQUENCE [LARGE SCALE GENOMIC DNA]</scope>
    <source>
        <strain evidence="3">DSM 22618</strain>
    </source>
</reference>
<dbReference type="Proteomes" id="UP000192920">
    <property type="component" value="Unassembled WGS sequence"/>
</dbReference>
<sequence>MLDYAYSQEGSVCAPPCGPAGRDRRGDIVDIQLLPFTLQAERFALPLAQVRRVLPALKAIPLPGAPAVVAGVVALRGQLVTVVDLCARLGWAAPPLRRWSPWIWACTERRDLLLPVESVMPVRRAGAADWTPADKLAKVQGNVSGVLRSSDGLYLLYDLDAFLSTDEERALERALADHDARDVAE</sequence>
<dbReference type="InterPro" id="IPR036061">
    <property type="entry name" value="CheW-like_dom_sf"/>
</dbReference>
<dbReference type="InterPro" id="IPR039315">
    <property type="entry name" value="CheW"/>
</dbReference>
<dbReference type="PROSITE" id="PS50851">
    <property type="entry name" value="CHEW"/>
    <property type="match status" value="1"/>
</dbReference>
<dbReference type="Pfam" id="PF01584">
    <property type="entry name" value="CheW"/>
    <property type="match status" value="1"/>
</dbReference>
<dbReference type="GO" id="GO:0006935">
    <property type="term" value="P:chemotaxis"/>
    <property type="evidence" value="ECO:0007669"/>
    <property type="project" value="InterPro"/>
</dbReference>
<dbReference type="Gene3D" id="2.30.30.40">
    <property type="entry name" value="SH3 Domains"/>
    <property type="match status" value="1"/>
</dbReference>
<gene>
    <name evidence="2" type="ORF">SAMN02745746_02544</name>
</gene>
<evidence type="ECO:0000259" key="1">
    <source>
        <dbReference type="PROSITE" id="PS50851"/>
    </source>
</evidence>
<dbReference type="AlphaFoldDB" id="A0A1Y6C1N1"/>
<dbReference type="SUPFAM" id="SSF50341">
    <property type="entry name" value="CheW-like"/>
    <property type="match status" value="1"/>
</dbReference>
<dbReference type="STRING" id="1123014.SAMN02745746_02544"/>
<evidence type="ECO:0000313" key="3">
    <source>
        <dbReference type="Proteomes" id="UP000192920"/>
    </source>
</evidence>
<proteinExistence type="predicted"/>
<dbReference type="PANTHER" id="PTHR22617:SF43">
    <property type="entry name" value="PROTEIN PILI"/>
    <property type="match status" value="1"/>
</dbReference>
<dbReference type="InterPro" id="IPR002545">
    <property type="entry name" value="CheW-lke_dom"/>
</dbReference>
<dbReference type="EMBL" id="FXAG01000013">
    <property type="protein sequence ID" value="SMF31695.1"/>
    <property type="molecule type" value="Genomic_DNA"/>
</dbReference>
<dbReference type="GO" id="GO:0005829">
    <property type="term" value="C:cytosol"/>
    <property type="evidence" value="ECO:0007669"/>
    <property type="project" value="TreeGrafter"/>
</dbReference>
<accession>A0A1Y6C1N1</accession>
<name>A0A1Y6C1N1_9NEIS</name>